<protein>
    <submittedName>
        <fullName evidence="1">Uncharacterized protein</fullName>
    </submittedName>
</protein>
<evidence type="ECO:0000313" key="2">
    <source>
        <dbReference type="Proteomes" id="UP000672526"/>
    </source>
</evidence>
<sequence>MGANFKFSKMLSTVTSEAPGKSNPKRQVEVFMQGGKTFLRIGPVDIEDAGEGRATVEISALDAAQLIDAIRP</sequence>
<dbReference type="RefSeq" id="WP_211610198.1">
    <property type="nucleotide sequence ID" value="NZ_CAJNBK010000002.1"/>
</dbReference>
<accession>A0ABN7KUT6</accession>
<dbReference type="EMBL" id="CAJNBK010000002">
    <property type="protein sequence ID" value="CAE6714480.1"/>
    <property type="molecule type" value="Genomic_DNA"/>
</dbReference>
<reference evidence="1 2" key="1">
    <citation type="submission" date="2021-02" db="EMBL/GenBank/DDBJ databases">
        <authorList>
            <person name="Vanwijnsberghe S."/>
        </authorList>
    </citation>
    <scope>NUCLEOTIDE SEQUENCE [LARGE SCALE GENOMIC DNA]</scope>
    <source>
        <strain evidence="1 2">LMG 31837</strain>
    </source>
</reference>
<organism evidence="1 2">
    <name type="scientific">Paraburkholderia haematera</name>
    <dbReference type="NCBI Taxonomy" id="2793077"/>
    <lineage>
        <taxon>Bacteria</taxon>
        <taxon>Pseudomonadati</taxon>
        <taxon>Pseudomonadota</taxon>
        <taxon>Betaproteobacteria</taxon>
        <taxon>Burkholderiales</taxon>
        <taxon>Burkholderiaceae</taxon>
        <taxon>Paraburkholderia</taxon>
    </lineage>
</organism>
<gene>
    <name evidence="1" type="ORF">R69888_01307</name>
</gene>
<keyword evidence="2" id="KW-1185">Reference proteome</keyword>
<dbReference type="Proteomes" id="UP000672526">
    <property type="component" value="Unassembled WGS sequence"/>
</dbReference>
<proteinExistence type="predicted"/>
<name>A0ABN7KUT6_9BURK</name>
<comment type="caution">
    <text evidence="1">The sequence shown here is derived from an EMBL/GenBank/DDBJ whole genome shotgun (WGS) entry which is preliminary data.</text>
</comment>
<evidence type="ECO:0000313" key="1">
    <source>
        <dbReference type="EMBL" id="CAE6714480.1"/>
    </source>
</evidence>